<keyword evidence="2" id="KW-0614">Plasmid</keyword>
<feature type="region of interest" description="Disordered" evidence="1">
    <location>
        <begin position="1"/>
        <end position="41"/>
    </location>
</feature>
<evidence type="ECO:0000313" key="3">
    <source>
        <dbReference type="Proteomes" id="UP000013966"/>
    </source>
</evidence>
<evidence type="ECO:0000256" key="1">
    <source>
        <dbReference type="SAM" id="MobiDB-lite"/>
    </source>
</evidence>
<name>R4WZG6_9BURK</name>
<gene>
    <name evidence="2" type="ORF">BRPE64_DCDS01840</name>
</gene>
<evidence type="ECO:0000313" key="2">
    <source>
        <dbReference type="EMBL" id="BAN27120.1"/>
    </source>
</evidence>
<dbReference type="HOGENOM" id="CLU_3266888_0_0_4"/>
<dbReference type="Proteomes" id="UP000013966">
    <property type="component" value="Plasmid p1"/>
</dbReference>
<sequence length="41" mass="4729">MSFSAGFRTREKSHVLDDPHAPQNHHAESRLRFIGKQSHSE</sequence>
<dbReference type="KEGG" id="buo:BRPE64_DCDS01840"/>
<dbReference type="PATRIC" id="fig|758793.3.peg.5336"/>
<proteinExistence type="predicted"/>
<protein>
    <submittedName>
        <fullName evidence="2">Uncharacterized protein</fullName>
    </submittedName>
</protein>
<organism evidence="2 3">
    <name type="scientific">Caballeronia insecticola</name>
    <dbReference type="NCBI Taxonomy" id="758793"/>
    <lineage>
        <taxon>Bacteria</taxon>
        <taxon>Pseudomonadati</taxon>
        <taxon>Pseudomonadota</taxon>
        <taxon>Betaproteobacteria</taxon>
        <taxon>Burkholderiales</taxon>
        <taxon>Burkholderiaceae</taxon>
        <taxon>Caballeronia</taxon>
    </lineage>
</organism>
<geneLocation type="plasmid" evidence="2 3">
    <name>p1</name>
</geneLocation>
<accession>R4WZG6</accession>
<feature type="compositionally biased region" description="Basic and acidic residues" evidence="1">
    <location>
        <begin position="8"/>
        <end position="31"/>
    </location>
</feature>
<dbReference type="EMBL" id="AP013061">
    <property type="protein sequence ID" value="BAN27120.1"/>
    <property type="molecule type" value="Genomic_DNA"/>
</dbReference>
<keyword evidence="3" id="KW-1185">Reference proteome</keyword>
<dbReference type="AlphaFoldDB" id="R4WZG6"/>
<reference evidence="2 3" key="1">
    <citation type="journal article" date="2013" name="Genome Announc.">
        <title>Complete Genome Sequence of Burkholderia sp. Strain RPE64, Bacterial Symbiont of the Bean Bug Riptortus pedestris.</title>
        <authorList>
            <person name="Shibata T.F."/>
            <person name="Maeda T."/>
            <person name="Nikoh N."/>
            <person name="Yamaguchi K."/>
            <person name="Oshima K."/>
            <person name="Hattori M."/>
            <person name="Nishiyama T."/>
            <person name="Hasebe M."/>
            <person name="Fukatsu T."/>
            <person name="Kikuchi Y."/>
            <person name="Shigenobu S."/>
        </authorList>
    </citation>
    <scope>NUCLEOTIDE SEQUENCE [LARGE SCALE GENOMIC DNA]</scope>
    <source>
        <plasmid evidence="2 3">p1</plasmid>
    </source>
</reference>
<reference evidence="2 3" key="2">
    <citation type="journal article" date="2018" name="Int. J. Syst. Evol. Microbiol.">
        <title>Burkholderia insecticola sp. nov., a gut symbiotic bacterium of the bean bug Riptortus pedestris.</title>
        <authorList>
            <person name="Takeshita K."/>
            <person name="Tamaki H."/>
            <person name="Ohbayashi T."/>
            <person name="Meng X.-Y."/>
            <person name="Sone T."/>
            <person name="Mitani Y."/>
            <person name="Peeters C."/>
            <person name="Kikuchi Y."/>
            <person name="Vandamme P."/>
        </authorList>
    </citation>
    <scope>NUCLEOTIDE SEQUENCE [LARGE SCALE GENOMIC DNA]</scope>
    <source>
        <strain evidence="2">RPE64</strain>
        <plasmid evidence="2 3">p1</plasmid>
    </source>
</reference>